<keyword evidence="11" id="KW-1185">Reference proteome</keyword>
<evidence type="ECO:0000313" key="11">
    <source>
        <dbReference type="Proteomes" id="UP000230069"/>
    </source>
</evidence>
<dbReference type="InterPro" id="IPR032675">
    <property type="entry name" value="LRR_dom_sf"/>
</dbReference>
<dbReference type="InterPro" id="IPR001245">
    <property type="entry name" value="Ser-Thr/Tyr_kinase_cat_dom"/>
</dbReference>
<keyword evidence="2" id="KW-0433">Leucine-rich repeat</keyword>
<feature type="transmembrane region" description="Helical" evidence="7">
    <location>
        <begin position="212"/>
        <end position="236"/>
    </location>
</feature>
<dbReference type="GO" id="GO:0004672">
    <property type="term" value="F:protein kinase activity"/>
    <property type="evidence" value="ECO:0007669"/>
    <property type="project" value="InterPro"/>
</dbReference>
<dbReference type="PROSITE" id="PS50011">
    <property type="entry name" value="PROTEIN_KINASE_DOM"/>
    <property type="match status" value="1"/>
</dbReference>
<dbReference type="Gene3D" id="3.80.10.10">
    <property type="entry name" value="Ribonuclease Inhibitor"/>
    <property type="match status" value="1"/>
</dbReference>
<keyword evidence="3 7" id="KW-0812">Transmembrane</keyword>
<keyword evidence="4" id="KW-0677">Repeat</keyword>
<dbReference type="InterPro" id="IPR000719">
    <property type="entry name" value="Prot_kinase_dom"/>
</dbReference>
<feature type="signal peptide" evidence="8">
    <location>
        <begin position="1"/>
        <end position="23"/>
    </location>
</feature>
<dbReference type="OrthoDB" id="1914767at2759"/>
<dbReference type="Pfam" id="PF00560">
    <property type="entry name" value="LRR_1"/>
    <property type="match status" value="1"/>
</dbReference>
<dbReference type="AlphaFoldDB" id="A0A2G5D2V1"/>
<dbReference type="InParanoid" id="A0A2G5D2V1"/>
<dbReference type="GO" id="GO:0005524">
    <property type="term" value="F:ATP binding"/>
    <property type="evidence" value="ECO:0007669"/>
    <property type="project" value="InterPro"/>
</dbReference>
<dbReference type="InterPro" id="IPR001611">
    <property type="entry name" value="Leu-rich_rpt"/>
</dbReference>
<evidence type="ECO:0000256" key="5">
    <source>
        <dbReference type="ARBA" id="ARBA00022989"/>
    </source>
</evidence>
<sequence>MASIPATYLLYLSVLITISPTSSTSIIEDLNNIHPPPDFNTIILNNCAKNPSLRYCNNPSPDFSEIFKSTIVTNHLCHESNNTNCPDSFVKIDLQNRKKFAPLYLSFSFFWKYCPLTILSIDLSNSSLKGDFPTDILHCSQIQTLDLSLNGLSGEFPLESFTQLINLTCLNLSYNHFSESKISDTQFFKRFNSSSFVHSGLVPDYHEFQFKAFVLLFGFPLCVVLVVICLGFICFLRPDYLPLFLQSKYKFTPAMLKAATDKYSPTNLVAKIGKFEIYRGTLREGTEVRIEIYRETIPRQEYKKFVAECKVLVQLHQKNLVQVLGWCNHRGYKAVILEWREGKTINLWLLNSLPTWKQRLKVLRKILEGVLYLQEHWPEVGFDLTTSSVLLSKEGEPLISRFRVGDGNSNKKNIYKFGVLLLEMIANKQSKDFKQGEASLIEWVKTHYQENIWKVIDDRLRKTGITPEQADKGIRFGIMCAEVSTEHHFKMAQVYDIITRFYESTLISRSPNH</sequence>
<protein>
    <recommendedName>
        <fullName evidence="9">Protein kinase domain-containing protein</fullName>
    </recommendedName>
</protein>
<evidence type="ECO:0000256" key="4">
    <source>
        <dbReference type="ARBA" id="ARBA00022737"/>
    </source>
</evidence>
<evidence type="ECO:0000256" key="2">
    <source>
        <dbReference type="ARBA" id="ARBA00022614"/>
    </source>
</evidence>
<dbReference type="STRING" id="218851.A0A2G5D2V1"/>
<dbReference type="Proteomes" id="UP000230069">
    <property type="component" value="Unassembled WGS sequence"/>
</dbReference>
<reference evidence="10 11" key="1">
    <citation type="submission" date="2017-09" db="EMBL/GenBank/DDBJ databases">
        <title>WGS assembly of Aquilegia coerulea Goldsmith.</title>
        <authorList>
            <person name="Hodges S."/>
            <person name="Kramer E."/>
            <person name="Nordborg M."/>
            <person name="Tomkins J."/>
            <person name="Borevitz J."/>
            <person name="Derieg N."/>
            <person name="Yan J."/>
            <person name="Mihaltcheva S."/>
            <person name="Hayes R.D."/>
            <person name="Rokhsar D."/>
        </authorList>
    </citation>
    <scope>NUCLEOTIDE SEQUENCE [LARGE SCALE GENOMIC DNA]</scope>
    <source>
        <strain evidence="11">cv. Goldsmith</strain>
    </source>
</reference>
<dbReference type="SUPFAM" id="SSF56112">
    <property type="entry name" value="Protein kinase-like (PK-like)"/>
    <property type="match status" value="1"/>
</dbReference>
<feature type="chain" id="PRO_5013713917" description="Protein kinase domain-containing protein" evidence="8">
    <location>
        <begin position="24"/>
        <end position="513"/>
    </location>
</feature>
<proteinExistence type="predicted"/>
<gene>
    <name evidence="10" type="ORF">AQUCO_03000409v1</name>
</gene>
<dbReference type="Pfam" id="PF07714">
    <property type="entry name" value="PK_Tyr_Ser-Thr"/>
    <property type="match status" value="1"/>
</dbReference>
<dbReference type="Gene3D" id="1.10.510.10">
    <property type="entry name" value="Transferase(Phosphotransferase) domain 1"/>
    <property type="match status" value="2"/>
</dbReference>
<dbReference type="InterPro" id="IPR011009">
    <property type="entry name" value="Kinase-like_dom_sf"/>
</dbReference>
<dbReference type="GO" id="GO:0016020">
    <property type="term" value="C:membrane"/>
    <property type="evidence" value="ECO:0007669"/>
    <property type="project" value="UniProtKB-SubCell"/>
</dbReference>
<feature type="domain" description="Protein kinase" evidence="9">
    <location>
        <begin position="263"/>
        <end position="513"/>
    </location>
</feature>
<dbReference type="PANTHER" id="PTHR45631">
    <property type="entry name" value="OS07G0107800 PROTEIN-RELATED"/>
    <property type="match status" value="1"/>
</dbReference>
<evidence type="ECO:0000256" key="1">
    <source>
        <dbReference type="ARBA" id="ARBA00004370"/>
    </source>
</evidence>
<keyword evidence="6 7" id="KW-0472">Membrane</keyword>
<evidence type="ECO:0000256" key="8">
    <source>
        <dbReference type="SAM" id="SignalP"/>
    </source>
</evidence>
<dbReference type="PANTHER" id="PTHR45631:SF68">
    <property type="entry name" value="REPEAT FAMILY PROTEIN, PUTATIVE, EXPRESSED-RELATED"/>
    <property type="match status" value="1"/>
</dbReference>
<evidence type="ECO:0000313" key="10">
    <source>
        <dbReference type="EMBL" id="PIA37845.1"/>
    </source>
</evidence>
<accession>A0A2G5D2V1</accession>
<evidence type="ECO:0000256" key="6">
    <source>
        <dbReference type="ARBA" id="ARBA00023136"/>
    </source>
</evidence>
<evidence type="ECO:0000256" key="7">
    <source>
        <dbReference type="SAM" id="Phobius"/>
    </source>
</evidence>
<keyword evidence="5 7" id="KW-1133">Transmembrane helix</keyword>
<dbReference type="SUPFAM" id="SSF52058">
    <property type="entry name" value="L domain-like"/>
    <property type="match status" value="1"/>
</dbReference>
<keyword evidence="8" id="KW-0732">Signal</keyword>
<name>A0A2G5D2V1_AQUCA</name>
<evidence type="ECO:0000259" key="9">
    <source>
        <dbReference type="PROSITE" id="PS50011"/>
    </source>
</evidence>
<organism evidence="10 11">
    <name type="scientific">Aquilegia coerulea</name>
    <name type="common">Rocky mountain columbine</name>
    <dbReference type="NCBI Taxonomy" id="218851"/>
    <lineage>
        <taxon>Eukaryota</taxon>
        <taxon>Viridiplantae</taxon>
        <taxon>Streptophyta</taxon>
        <taxon>Embryophyta</taxon>
        <taxon>Tracheophyta</taxon>
        <taxon>Spermatophyta</taxon>
        <taxon>Magnoliopsida</taxon>
        <taxon>Ranunculales</taxon>
        <taxon>Ranunculaceae</taxon>
        <taxon>Thalictroideae</taxon>
        <taxon>Aquilegia</taxon>
    </lineage>
</organism>
<evidence type="ECO:0000256" key="3">
    <source>
        <dbReference type="ARBA" id="ARBA00022692"/>
    </source>
</evidence>
<comment type="subcellular location">
    <subcellularLocation>
        <location evidence="1">Membrane</location>
    </subcellularLocation>
</comment>
<dbReference type="EMBL" id="KZ305047">
    <property type="protein sequence ID" value="PIA37845.1"/>
    <property type="molecule type" value="Genomic_DNA"/>
</dbReference>